<evidence type="ECO:0000313" key="2">
    <source>
        <dbReference type="EMBL" id="CAG5093023.1"/>
    </source>
</evidence>
<evidence type="ECO:0000256" key="1">
    <source>
        <dbReference type="SAM" id="Phobius"/>
    </source>
</evidence>
<dbReference type="EMBL" id="CAJRAY010000099">
    <property type="protein sequence ID" value="CAG5093023.1"/>
    <property type="molecule type" value="Genomic_DNA"/>
</dbReference>
<dbReference type="RefSeq" id="WP_213486842.1">
    <property type="nucleotide sequence ID" value="NZ_CAJRAY010000099.1"/>
</dbReference>
<reference evidence="2 3" key="1">
    <citation type="submission" date="2021-04" db="EMBL/GenBank/DDBJ databases">
        <authorList>
            <person name="Rakotoarivonina H."/>
        </authorList>
    </citation>
    <scope>NUCLEOTIDE SEQUENCE [LARGE SCALE GENOMIC DNA]</scope>
    <source>
        <strain evidence="2 3">XE</strain>
    </source>
</reference>
<evidence type="ECO:0008006" key="4">
    <source>
        <dbReference type="Google" id="ProtNLM"/>
    </source>
</evidence>
<keyword evidence="1" id="KW-0812">Transmembrane</keyword>
<comment type="caution">
    <text evidence="2">The sequence shown here is derived from an EMBL/GenBank/DDBJ whole genome shotgun (WGS) entry which is preliminary data.</text>
</comment>
<keyword evidence="1" id="KW-1133">Transmembrane helix</keyword>
<organism evidence="2 3">
    <name type="scientific">Thermobacillus xylanilyticus</name>
    <dbReference type="NCBI Taxonomy" id="76633"/>
    <lineage>
        <taxon>Bacteria</taxon>
        <taxon>Bacillati</taxon>
        <taxon>Bacillota</taxon>
        <taxon>Bacilli</taxon>
        <taxon>Bacillales</taxon>
        <taxon>Paenibacillaceae</taxon>
        <taxon>Thermobacillus</taxon>
    </lineage>
</organism>
<gene>
    <name evidence="2" type="primary">txxe 3729</name>
    <name evidence="2" type="ORF">TXXE_19135</name>
</gene>
<dbReference type="Proteomes" id="UP000681526">
    <property type="component" value="Unassembled WGS sequence"/>
</dbReference>
<feature type="transmembrane region" description="Helical" evidence="1">
    <location>
        <begin position="6"/>
        <end position="24"/>
    </location>
</feature>
<sequence length="158" mass="17593">MAEWSAAVAAASFVVLTIALLAALRGLMKRLNRFEQTIRSIEAEAVPLLREIRGLAAEAGQVMRRTGRQVERLDRLLDAAQQWEGAVRRSASTVSRITEAVDRAASAHVEQAILSGRARIGETLDWAELGWSVWKWWQTKRAAAANPDRMADDMRDPE</sequence>
<dbReference type="Pfam" id="PF06103">
    <property type="entry name" value="DUF948"/>
    <property type="match status" value="1"/>
</dbReference>
<dbReference type="InterPro" id="IPR009293">
    <property type="entry name" value="UPF0478"/>
</dbReference>
<accession>A0ABN7SBT3</accession>
<evidence type="ECO:0000313" key="3">
    <source>
        <dbReference type="Proteomes" id="UP000681526"/>
    </source>
</evidence>
<protein>
    <recommendedName>
        <fullName evidence="4">DUF948 domain-containing protein</fullName>
    </recommendedName>
</protein>
<proteinExistence type="predicted"/>
<keyword evidence="1" id="KW-0472">Membrane</keyword>
<name>A0ABN7SBT3_THEXY</name>
<keyword evidence="3" id="KW-1185">Reference proteome</keyword>